<feature type="domain" description="Peptidase M28" evidence="10">
    <location>
        <begin position="168"/>
        <end position="372"/>
    </location>
</feature>
<dbReference type="OrthoDB" id="2214at2759"/>
<dbReference type="STRING" id="13706.A0A1X2HFK9"/>
<dbReference type="EC" id="3.4.-.-" evidence="9"/>
<dbReference type="Proteomes" id="UP000242180">
    <property type="component" value="Unassembled WGS sequence"/>
</dbReference>
<proteinExistence type="inferred from homology"/>
<dbReference type="AlphaFoldDB" id="A0A1X2HFK9"/>
<dbReference type="PANTHER" id="PTHR12147">
    <property type="entry name" value="METALLOPEPTIDASE M28 FAMILY MEMBER"/>
    <property type="match status" value="1"/>
</dbReference>
<evidence type="ECO:0000256" key="4">
    <source>
        <dbReference type="ARBA" id="ARBA00022723"/>
    </source>
</evidence>
<comment type="similarity">
    <text evidence="8">Belongs to the peptidase M28 family. M28E subfamily.</text>
</comment>
<feature type="signal peptide" evidence="9">
    <location>
        <begin position="1"/>
        <end position="19"/>
    </location>
</feature>
<keyword evidence="3 9" id="KW-0645">Protease</keyword>
<dbReference type="EMBL" id="MCGN01000004">
    <property type="protein sequence ID" value="ORY97700.1"/>
    <property type="molecule type" value="Genomic_DNA"/>
</dbReference>
<accession>A0A1X2HFK9</accession>
<comment type="cofactor">
    <cofactor evidence="1">
        <name>Zn(2+)</name>
        <dbReference type="ChEBI" id="CHEBI:29105"/>
    </cofactor>
</comment>
<gene>
    <name evidence="11" type="ORF">BCR43DRAFT_490216</name>
</gene>
<keyword evidence="12" id="KW-1185">Reference proteome</keyword>
<evidence type="ECO:0000256" key="9">
    <source>
        <dbReference type="RuleBase" id="RU361240"/>
    </source>
</evidence>
<protein>
    <recommendedName>
        <fullName evidence="9">Peptide hydrolase</fullName>
        <ecNumber evidence="9">3.4.-.-</ecNumber>
    </recommendedName>
</protein>
<keyword evidence="7 9" id="KW-0862">Zinc</keyword>
<dbReference type="Gene3D" id="3.40.630.10">
    <property type="entry name" value="Zn peptidases"/>
    <property type="match status" value="1"/>
</dbReference>
<dbReference type="InterPro" id="IPR007484">
    <property type="entry name" value="Peptidase_M28"/>
</dbReference>
<comment type="caution">
    <text evidence="11">The sequence shown here is derived from an EMBL/GenBank/DDBJ whole genome shotgun (WGS) entry which is preliminary data.</text>
</comment>
<dbReference type="Pfam" id="PF04389">
    <property type="entry name" value="Peptidase_M28"/>
    <property type="match status" value="1"/>
</dbReference>
<reference evidence="11 12" key="1">
    <citation type="submission" date="2016-07" db="EMBL/GenBank/DDBJ databases">
        <title>Pervasive Adenine N6-methylation of Active Genes in Fungi.</title>
        <authorList>
            <consortium name="DOE Joint Genome Institute"/>
            <person name="Mondo S.J."/>
            <person name="Dannebaum R.O."/>
            <person name="Kuo R.C."/>
            <person name="Labutti K."/>
            <person name="Haridas S."/>
            <person name="Kuo A."/>
            <person name="Salamov A."/>
            <person name="Ahrendt S.R."/>
            <person name="Lipzen A."/>
            <person name="Sullivan W."/>
            <person name="Andreopoulos W.B."/>
            <person name="Clum A."/>
            <person name="Lindquist E."/>
            <person name="Daum C."/>
            <person name="Ramamoorthy G.K."/>
            <person name="Gryganskyi A."/>
            <person name="Culley D."/>
            <person name="Magnuson J.K."/>
            <person name="James T.Y."/>
            <person name="O'Malley M.A."/>
            <person name="Stajich J.E."/>
            <person name="Spatafora J.W."/>
            <person name="Visel A."/>
            <person name="Grigoriev I.V."/>
        </authorList>
    </citation>
    <scope>NUCLEOTIDE SEQUENCE [LARGE SCALE GENOMIC DNA]</scope>
    <source>
        <strain evidence="11 12">NRRL 2496</strain>
    </source>
</reference>
<evidence type="ECO:0000256" key="6">
    <source>
        <dbReference type="ARBA" id="ARBA00022801"/>
    </source>
</evidence>
<evidence type="ECO:0000256" key="8">
    <source>
        <dbReference type="ARBA" id="ARBA00043962"/>
    </source>
</evidence>
<evidence type="ECO:0000256" key="1">
    <source>
        <dbReference type="ARBA" id="ARBA00001947"/>
    </source>
</evidence>
<dbReference type="FunFam" id="3.40.630.10:FF:000042">
    <property type="entry name" value="Peptide hydrolase"/>
    <property type="match status" value="1"/>
</dbReference>
<evidence type="ECO:0000259" key="10">
    <source>
        <dbReference type="Pfam" id="PF04389"/>
    </source>
</evidence>
<evidence type="ECO:0000313" key="12">
    <source>
        <dbReference type="Proteomes" id="UP000242180"/>
    </source>
</evidence>
<dbReference type="GO" id="GO:0006508">
    <property type="term" value="P:proteolysis"/>
    <property type="evidence" value="ECO:0007669"/>
    <property type="project" value="UniProtKB-KW"/>
</dbReference>
<evidence type="ECO:0000313" key="11">
    <source>
        <dbReference type="EMBL" id="ORY97700.1"/>
    </source>
</evidence>
<dbReference type="OMA" id="GMLQQDM"/>
<dbReference type="GO" id="GO:0004177">
    <property type="term" value="F:aminopeptidase activity"/>
    <property type="evidence" value="ECO:0007669"/>
    <property type="project" value="UniProtKB-KW"/>
</dbReference>
<keyword evidence="6 9" id="KW-0378">Hydrolase</keyword>
<evidence type="ECO:0000256" key="2">
    <source>
        <dbReference type="ARBA" id="ARBA00022438"/>
    </source>
</evidence>
<sequence length="378" mass="42827">MYKCLLALGLLASSLLVKADLSVNVQINGEDIVEDDMSELRLIQLSEQYPAQWMTGSDIRRLHRENVRFMDITDSNAWRVANRRESKYDLASVTPAYQEEVNRFIKDIRTDGMKAHLTRFTKFHNRYYKSSWGGKSSRWLISRVRDIAAENEAISVKEFKHNWDQFSIIARFEGTNETLSNEAVIISAHQDSLNMWLPSFGRAPGADDDGSGTVTILEAFRSLVQNGFTPERPVEFHWYSAEEGGLLGSQAVAEQYAQDDRDVLAMMQIDMTGYIGARGEVIGVTTDYVDDKLTEFIKKLVNTYASISYVETQCGYACSDHASWRKFGYPSAFVMESAFEDSNQYIHTSGDTIDKLSFEHMAEFAKLAAAFVVELSHI</sequence>
<dbReference type="InParanoid" id="A0A1X2HFK9"/>
<dbReference type="SUPFAM" id="SSF53187">
    <property type="entry name" value="Zn-dependent exopeptidases"/>
    <property type="match status" value="1"/>
</dbReference>
<evidence type="ECO:0000256" key="7">
    <source>
        <dbReference type="ARBA" id="ARBA00022833"/>
    </source>
</evidence>
<name>A0A1X2HFK9_SYNRA</name>
<evidence type="ECO:0000256" key="3">
    <source>
        <dbReference type="ARBA" id="ARBA00022670"/>
    </source>
</evidence>
<dbReference type="GO" id="GO:0046872">
    <property type="term" value="F:metal ion binding"/>
    <property type="evidence" value="ECO:0007669"/>
    <property type="project" value="UniProtKB-KW"/>
</dbReference>
<keyword evidence="2" id="KW-0031">Aminopeptidase</keyword>
<organism evidence="11 12">
    <name type="scientific">Syncephalastrum racemosum</name>
    <name type="common">Filamentous fungus</name>
    <dbReference type="NCBI Taxonomy" id="13706"/>
    <lineage>
        <taxon>Eukaryota</taxon>
        <taxon>Fungi</taxon>
        <taxon>Fungi incertae sedis</taxon>
        <taxon>Mucoromycota</taxon>
        <taxon>Mucoromycotina</taxon>
        <taxon>Mucoromycetes</taxon>
        <taxon>Mucorales</taxon>
        <taxon>Syncephalastraceae</taxon>
        <taxon>Syncephalastrum</taxon>
    </lineage>
</organism>
<dbReference type="CDD" id="cd03879">
    <property type="entry name" value="M28_AAP"/>
    <property type="match status" value="1"/>
</dbReference>
<dbReference type="GO" id="GO:0008235">
    <property type="term" value="F:metalloexopeptidase activity"/>
    <property type="evidence" value="ECO:0007669"/>
    <property type="project" value="InterPro"/>
</dbReference>
<dbReference type="PANTHER" id="PTHR12147:SF56">
    <property type="entry name" value="AMINOPEPTIDASE YDR415C-RELATED"/>
    <property type="match status" value="1"/>
</dbReference>
<dbReference type="InterPro" id="IPR045175">
    <property type="entry name" value="M28_fam"/>
</dbReference>
<evidence type="ECO:0000256" key="5">
    <source>
        <dbReference type="ARBA" id="ARBA00022729"/>
    </source>
</evidence>
<feature type="chain" id="PRO_5011823626" description="Peptide hydrolase" evidence="9">
    <location>
        <begin position="20"/>
        <end position="378"/>
    </location>
</feature>
<keyword evidence="5 9" id="KW-0732">Signal</keyword>
<keyword evidence="4 9" id="KW-0479">Metal-binding</keyword>